<organism evidence="1 2">
    <name type="scientific">Lucilia cuprina</name>
    <name type="common">Green bottle fly</name>
    <name type="synonym">Australian sheep blowfly</name>
    <dbReference type="NCBI Taxonomy" id="7375"/>
    <lineage>
        <taxon>Eukaryota</taxon>
        <taxon>Metazoa</taxon>
        <taxon>Ecdysozoa</taxon>
        <taxon>Arthropoda</taxon>
        <taxon>Hexapoda</taxon>
        <taxon>Insecta</taxon>
        <taxon>Pterygota</taxon>
        <taxon>Neoptera</taxon>
        <taxon>Endopterygota</taxon>
        <taxon>Diptera</taxon>
        <taxon>Brachycera</taxon>
        <taxon>Muscomorpha</taxon>
        <taxon>Oestroidea</taxon>
        <taxon>Calliphoridae</taxon>
        <taxon>Luciliinae</taxon>
        <taxon>Lucilia</taxon>
    </lineage>
</organism>
<evidence type="ECO:0000313" key="1">
    <source>
        <dbReference type="EMBL" id="KNC32756.1"/>
    </source>
</evidence>
<accession>A0A0L0CKG5</accession>
<dbReference type="EMBL" id="JRES01000275">
    <property type="protein sequence ID" value="KNC32756.1"/>
    <property type="molecule type" value="Genomic_DNA"/>
</dbReference>
<comment type="caution">
    <text evidence="1">The sequence shown here is derived from an EMBL/GenBank/DDBJ whole genome shotgun (WGS) entry which is preliminary data.</text>
</comment>
<sequence>MNWCSSIYDVLVKCPASTEWIQNTIFRNELLGKSCYNSISCVLWDIRTLSCVQHNDFESVLLCIPHSLKYSLWPCLNQLNFNYTHYVVTYKPIMVKALLQKIIIDLDPLLEYFKVIVNMYKKSENLPLQQQGELFARLNLTLHLQALCSITRATQSLTIALPKRCC</sequence>
<reference evidence="1 2" key="1">
    <citation type="journal article" date="2015" name="Nat. Commun.">
        <title>Lucilia cuprina genome unlocks parasitic fly biology to underpin future interventions.</title>
        <authorList>
            <person name="Anstead C.A."/>
            <person name="Korhonen P.K."/>
            <person name="Young N.D."/>
            <person name="Hall R.S."/>
            <person name="Jex A.R."/>
            <person name="Murali S.C."/>
            <person name="Hughes D.S."/>
            <person name="Lee S.F."/>
            <person name="Perry T."/>
            <person name="Stroehlein A.J."/>
            <person name="Ansell B.R."/>
            <person name="Breugelmans B."/>
            <person name="Hofmann A."/>
            <person name="Qu J."/>
            <person name="Dugan S."/>
            <person name="Lee S.L."/>
            <person name="Chao H."/>
            <person name="Dinh H."/>
            <person name="Han Y."/>
            <person name="Doddapaneni H.V."/>
            <person name="Worley K.C."/>
            <person name="Muzny D.M."/>
            <person name="Ioannidis P."/>
            <person name="Waterhouse R.M."/>
            <person name="Zdobnov E.M."/>
            <person name="James P.J."/>
            <person name="Bagnall N.H."/>
            <person name="Kotze A.C."/>
            <person name="Gibbs R.A."/>
            <person name="Richards S."/>
            <person name="Batterham P."/>
            <person name="Gasser R.B."/>
        </authorList>
    </citation>
    <scope>NUCLEOTIDE SEQUENCE [LARGE SCALE GENOMIC DNA]</scope>
    <source>
        <strain evidence="1 2">LS</strain>
        <tissue evidence="1">Full body</tissue>
    </source>
</reference>
<dbReference type="AlphaFoldDB" id="A0A0L0CKG5"/>
<protein>
    <submittedName>
        <fullName evidence="1">Uncharacterized protein</fullName>
    </submittedName>
</protein>
<proteinExistence type="predicted"/>
<keyword evidence="2" id="KW-1185">Reference proteome</keyword>
<name>A0A0L0CKG5_LUCCU</name>
<evidence type="ECO:0000313" key="2">
    <source>
        <dbReference type="Proteomes" id="UP000037069"/>
    </source>
</evidence>
<dbReference type="Proteomes" id="UP000037069">
    <property type="component" value="Unassembled WGS sequence"/>
</dbReference>
<gene>
    <name evidence="1" type="ORF">FF38_01492</name>
</gene>